<dbReference type="OMA" id="VVCAWAF"/>
<dbReference type="Pfam" id="PF13967">
    <property type="entry name" value="RSN1_TM"/>
    <property type="match status" value="1"/>
</dbReference>
<evidence type="ECO:0000256" key="1">
    <source>
        <dbReference type="ARBA" id="ARBA00004141"/>
    </source>
</evidence>
<dbReference type="Pfam" id="PF14703">
    <property type="entry name" value="PHM7_cyt"/>
    <property type="match status" value="1"/>
</dbReference>
<feature type="transmembrane region" description="Helical" evidence="8">
    <location>
        <begin position="652"/>
        <end position="671"/>
    </location>
</feature>
<protein>
    <recommendedName>
        <fullName evidence="14">DUF221 domain-containing protein</fullName>
    </recommendedName>
</protein>
<dbReference type="HOGENOM" id="CLU_009187_1_0_1"/>
<feature type="transmembrane region" description="Helical" evidence="8">
    <location>
        <begin position="122"/>
        <end position="139"/>
    </location>
</feature>
<dbReference type="GO" id="GO:0005227">
    <property type="term" value="F:calcium-activated cation channel activity"/>
    <property type="evidence" value="ECO:0007669"/>
    <property type="project" value="InterPro"/>
</dbReference>
<reference evidence="13" key="1">
    <citation type="journal article" date="2009" name="Genome Res.">
        <title>Comparative genomic analyses of the human fungal pathogens Coccidioides and their relatives.</title>
        <authorList>
            <person name="Sharpton T.J."/>
            <person name="Stajich J.E."/>
            <person name="Rounsley S.D."/>
            <person name="Gardner M.J."/>
            <person name="Wortman J.R."/>
            <person name="Jordar V.S."/>
            <person name="Maiti R."/>
            <person name="Kodira C.D."/>
            <person name="Neafsey D.E."/>
            <person name="Zeng Q."/>
            <person name="Hung C.-Y."/>
            <person name="McMahan C."/>
            <person name="Muszewska A."/>
            <person name="Grynberg M."/>
            <person name="Mandel M.A."/>
            <person name="Kellner E.M."/>
            <person name="Barker B.M."/>
            <person name="Galgiani J.N."/>
            <person name="Orbach M.J."/>
            <person name="Kirkland T.N."/>
            <person name="Cole G.T."/>
            <person name="Henn M.R."/>
            <person name="Birren B.W."/>
            <person name="Taylor J.W."/>
        </authorList>
    </citation>
    <scope>NUCLEOTIDE SEQUENCE [LARGE SCALE GENOMIC DNA]</scope>
    <source>
        <strain evidence="13">UAMH 1704</strain>
    </source>
</reference>
<organism evidence="12 13">
    <name type="scientific">Uncinocarpus reesii (strain UAMH 1704)</name>
    <dbReference type="NCBI Taxonomy" id="336963"/>
    <lineage>
        <taxon>Eukaryota</taxon>
        <taxon>Fungi</taxon>
        <taxon>Dikarya</taxon>
        <taxon>Ascomycota</taxon>
        <taxon>Pezizomycotina</taxon>
        <taxon>Eurotiomycetes</taxon>
        <taxon>Eurotiomycetidae</taxon>
        <taxon>Onygenales</taxon>
        <taxon>Onygenaceae</taxon>
        <taxon>Uncinocarpus</taxon>
    </lineage>
</organism>
<dbReference type="EMBL" id="CH476619">
    <property type="protein sequence ID" value="EEP82553.1"/>
    <property type="molecule type" value="Genomic_DNA"/>
</dbReference>
<keyword evidence="6 8" id="KW-0472">Membrane</keyword>
<dbReference type="VEuPathDB" id="FungiDB:UREG_07418"/>
<evidence type="ECO:0000256" key="7">
    <source>
        <dbReference type="SAM" id="MobiDB-lite"/>
    </source>
</evidence>
<keyword evidence="13" id="KW-1185">Reference proteome</keyword>
<evidence type="ECO:0000259" key="9">
    <source>
        <dbReference type="Pfam" id="PF02714"/>
    </source>
</evidence>
<feature type="compositionally biased region" description="Low complexity" evidence="7">
    <location>
        <begin position="850"/>
        <end position="865"/>
    </location>
</feature>
<evidence type="ECO:0000256" key="6">
    <source>
        <dbReference type="ARBA" id="ARBA00023136"/>
    </source>
</evidence>
<dbReference type="PANTHER" id="PTHR13018">
    <property type="entry name" value="PROBABLE MEMBRANE PROTEIN DUF221-RELATED"/>
    <property type="match status" value="1"/>
</dbReference>
<evidence type="ECO:0000256" key="4">
    <source>
        <dbReference type="ARBA" id="ARBA00022692"/>
    </source>
</evidence>
<evidence type="ECO:0000259" key="10">
    <source>
        <dbReference type="Pfam" id="PF13967"/>
    </source>
</evidence>
<evidence type="ECO:0000256" key="3">
    <source>
        <dbReference type="ARBA" id="ARBA00022448"/>
    </source>
</evidence>
<evidence type="ECO:0008006" key="14">
    <source>
        <dbReference type="Google" id="ProtNLM"/>
    </source>
</evidence>
<feature type="compositionally biased region" description="Polar residues" evidence="7">
    <location>
        <begin position="884"/>
        <end position="898"/>
    </location>
</feature>
<sequence length="950" mass="107473">MESIIAARQNPGGPSSADKFLELLQDPFQSAFQERAFWASLGTSLGVTLGLALLFSLFRPRNSVVYAPKLKHADRKHAPPPLGKGMFAWITPIIKTREDEILDKVGMDATVFLRFTRMCRNIFLILSLIGCAIMIPINVTGSDNFTKGLSAFTTMTPMYVSNPKVLWGHVACAWGIDAIVAYFLWHNYRAMGRLRKRYFLSTEFQQSLHARTVMVTHIPKEYRTDEGLLRLTDEVNPTASIPRASIGRNVKELPALIDEHERVVRELEEILAKYFKNPDRLPAKRPTCRPIKDFRGENTPEKVDAIDYYTVRIRTLEAEIRYVRESIDKRNAMSYGFASWESIEHAHMAAYAARKKHPHGTNITLATRPNDIIWANLALSKAELRRKRFMNIVWSTILTVIWIAPNAMIAIFLADLAHLGLVWDAFQRSLARNPKVWSAVQGIASPAITSLVYLVLPIIFRRLAIRSGKATKSARERHVLHSLYAFFVFNNLIVFSVFSAIWSFVATVIREADRKKDAWEAISAGAFYVNVMTALCKVSPFWVTWLLQRNLGAAVDLMQLINMIWTFIARRWFSPTPRRAIEWTAPPPFDYASYFNYFLFYSTIAFCFASLQPIVLPVTALYFGVDSWLKKYLLLYVFITKTESGGRFWRAVFNRMIFALILANFILGLVIKAKGSWTMVFALVPLPILLVGFKLYCKSSFDDELLYYHRAIVSDPESSADGKTGKKAAERLSSRFGHPALYKPLTTPMVHAKAADALEKLFQGRQGMNSGAGDYSDIAMHRMSATEPGKASQPQDAPFEVVADHQLDFSYFKDRPDFREEFGGGIYGRPDDLITERSHTPKSFLAGHGSPSSSRPASPAPSQRSMTFNGPHGRFPNISDHPAFQSTDSNASGFYKQSNESERNLLYNPQGLPVRSSTDVASLDSRWQAEGSMAYSRYRSPSPYEPYRSR</sequence>
<feature type="domain" description="CSC1/OSCA1-like 7TM region" evidence="9">
    <location>
        <begin position="387"/>
        <end position="668"/>
    </location>
</feature>
<dbReference type="AlphaFoldDB" id="C4JZ17"/>
<comment type="subcellular location">
    <subcellularLocation>
        <location evidence="1">Membrane</location>
        <topology evidence="1">Multi-pass membrane protein</topology>
    </subcellularLocation>
</comment>
<accession>C4JZ17</accession>
<dbReference type="InterPro" id="IPR003864">
    <property type="entry name" value="CSC1/OSCA1-like_7TM"/>
</dbReference>
<feature type="domain" description="CSC1/OSCA1-like N-terminal transmembrane" evidence="10">
    <location>
        <begin position="36"/>
        <end position="186"/>
    </location>
</feature>
<feature type="transmembrane region" description="Helical" evidence="8">
    <location>
        <begin position="436"/>
        <end position="460"/>
    </location>
</feature>
<evidence type="ECO:0000259" key="11">
    <source>
        <dbReference type="Pfam" id="PF14703"/>
    </source>
</evidence>
<comment type="similarity">
    <text evidence="2">Belongs to the CSC1 (TC 1.A.17) family.</text>
</comment>
<dbReference type="InterPro" id="IPR027815">
    <property type="entry name" value="CSC1/OSCA1-like_cyt"/>
</dbReference>
<dbReference type="GeneID" id="8444531"/>
<feature type="transmembrane region" description="Helical" evidence="8">
    <location>
        <begin position="525"/>
        <end position="547"/>
    </location>
</feature>
<feature type="domain" description="CSC1/OSCA1-like cytosolic" evidence="11">
    <location>
        <begin position="210"/>
        <end position="376"/>
    </location>
</feature>
<dbReference type="Pfam" id="PF02714">
    <property type="entry name" value="RSN1_7TM"/>
    <property type="match status" value="1"/>
</dbReference>
<feature type="transmembrane region" description="Helical" evidence="8">
    <location>
        <begin position="36"/>
        <end position="58"/>
    </location>
</feature>
<feature type="transmembrane region" description="Helical" evidence="8">
    <location>
        <begin position="165"/>
        <end position="185"/>
    </location>
</feature>
<feature type="transmembrane region" description="Helical" evidence="8">
    <location>
        <begin position="392"/>
        <end position="416"/>
    </location>
</feature>
<dbReference type="InterPro" id="IPR045122">
    <property type="entry name" value="Csc1-like"/>
</dbReference>
<proteinExistence type="inferred from homology"/>
<keyword evidence="5 8" id="KW-1133">Transmembrane helix</keyword>
<evidence type="ECO:0000313" key="12">
    <source>
        <dbReference type="EMBL" id="EEP82553.1"/>
    </source>
</evidence>
<evidence type="ECO:0000256" key="2">
    <source>
        <dbReference type="ARBA" id="ARBA00007779"/>
    </source>
</evidence>
<evidence type="ECO:0000313" key="13">
    <source>
        <dbReference type="Proteomes" id="UP000002058"/>
    </source>
</evidence>
<keyword evidence="4 8" id="KW-0812">Transmembrane</keyword>
<dbReference type="eggNOG" id="KOG1134">
    <property type="taxonomic scope" value="Eukaryota"/>
</dbReference>
<feature type="transmembrane region" description="Helical" evidence="8">
    <location>
        <begin position="481"/>
        <end position="505"/>
    </location>
</feature>
<feature type="region of interest" description="Disordered" evidence="7">
    <location>
        <begin position="931"/>
        <end position="950"/>
    </location>
</feature>
<dbReference type="InParanoid" id="C4JZ17"/>
<keyword evidence="3" id="KW-0813">Transport</keyword>
<feature type="transmembrane region" description="Helical" evidence="8">
    <location>
        <begin position="677"/>
        <end position="697"/>
    </location>
</feature>
<dbReference type="OrthoDB" id="2150324at2759"/>
<name>C4JZ17_UNCRE</name>
<dbReference type="InterPro" id="IPR032880">
    <property type="entry name" value="CSC1/OSCA1-like_N"/>
</dbReference>
<dbReference type="KEGG" id="ure:UREG_07418"/>
<dbReference type="GO" id="GO:0005886">
    <property type="term" value="C:plasma membrane"/>
    <property type="evidence" value="ECO:0007669"/>
    <property type="project" value="TreeGrafter"/>
</dbReference>
<evidence type="ECO:0000256" key="8">
    <source>
        <dbReference type="SAM" id="Phobius"/>
    </source>
</evidence>
<evidence type="ECO:0000256" key="5">
    <source>
        <dbReference type="ARBA" id="ARBA00022989"/>
    </source>
</evidence>
<feature type="transmembrane region" description="Helical" evidence="8">
    <location>
        <begin position="598"/>
        <end position="625"/>
    </location>
</feature>
<dbReference type="RefSeq" id="XP_002582645.1">
    <property type="nucleotide sequence ID" value="XM_002582599.1"/>
</dbReference>
<dbReference type="PANTHER" id="PTHR13018:SF149">
    <property type="entry name" value="DOMAIN PROTEIN, PUTATIVE (AFU_ORTHOLOGUE AFUA_3G11660)-RELATED"/>
    <property type="match status" value="1"/>
</dbReference>
<dbReference type="Proteomes" id="UP000002058">
    <property type="component" value="Unassembled WGS sequence"/>
</dbReference>
<feature type="region of interest" description="Disordered" evidence="7">
    <location>
        <begin position="841"/>
        <end position="922"/>
    </location>
</feature>
<gene>
    <name evidence="12" type="ORF">UREG_07418</name>
</gene>